<dbReference type="SUPFAM" id="SSF56672">
    <property type="entry name" value="DNA/RNA polymerases"/>
    <property type="match status" value="1"/>
</dbReference>
<reference evidence="4 5" key="1">
    <citation type="journal article" date="2021" name="Elife">
        <title>Chloroplast acquisition without the gene transfer in kleptoplastic sea slugs, Plakobranchus ocellatus.</title>
        <authorList>
            <person name="Maeda T."/>
            <person name="Takahashi S."/>
            <person name="Yoshida T."/>
            <person name="Shimamura S."/>
            <person name="Takaki Y."/>
            <person name="Nagai Y."/>
            <person name="Toyoda A."/>
            <person name="Suzuki Y."/>
            <person name="Arimoto A."/>
            <person name="Ishii H."/>
            <person name="Satoh N."/>
            <person name="Nishiyama T."/>
            <person name="Hasebe M."/>
            <person name="Maruyama T."/>
            <person name="Minagawa J."/>
            <person name="Obokata J."/>
            <person name="Shigenobu S."/>
        </authorList>
    </citation>
    <scope>NUCLEOTIDE SEQUENCE [LARGE SCALE GENOMIC DNA]</scope>
</reference>
<evidence type="ECO:0000313" key="4">
    <source>
        <dbReference type="EMBL" id="GFO18063.1"/>
    </source>
</evidence>
<feature type="signal peptide" evidence="2">
    <location>
        <begin position="1"/>
        <end position="17"/>
    </location>
</feature>
<protein>
    <submittedName>
        <fullName evidence="4">Integrase core domain</fullName>
    </submittedName>
</protein>
<dbReference type="EMBL" id="BLXT01004926">
    <property type="protein sequence ID" value="GFO18063.1"/>
    <property type="molecule type" value="Genomic_DNA"/>
</dbReference>
<feature type="chain" id="PRO_5043819921" evidence="2">
    <location>
        <begin position="18"/>
        <end position="195"/>
    </location>
</feature>
<dbReference type="PANTHER" id="PTHR37984:SF5">
    <property type="entry name" value="PROTEIN NYNRIN-LIKE"/>
    <property type="match status" value="1"/>
</dbReference>
<dbReference type="GO" id="GO:0003676">
    <property type="term" value="F:nucleic acid binding"/>
    <property type="evidence" value="ECO:0007669"/>
    <property type="project" value="InterPro"/>
</dbReference>
<sequence length="195" mass="21704">MFLLILLLLILLLPLMMLPFRLLVSSRDTGPSLSVRAPYSVLTCLRHISQLFTVGSPIFSAPMVNVAMRAQSVLRELNVLPGVKYVFSTPFHPQKHAVVERFHGTLKIMLRKLSHECPTCWDKYLDAALYAYRSQTSSATICLTAEYQTAFESVCSLLSSDPILVIPDMDSPFVVRTDASDFGVGAVLLQPRDDV</sequence>
<evidence type="ECO:0000259" key="3">
    <source>
        <dbReference type="Pfam" id="PF17919"/>
    </source>
</evidence>
<dbReference type="InterPro" id="IPR041577">
    <property type="entry name" value="RT_RNaseH_2"/>
</dbReference>
<dbReference type="SUPFAM" id="SSF53098">
    <property type="entry name" value="Ribonuclease H-like"/>
    <property type="match status" value="1"/>
</dbReference>
<dbReference type="InterPro" id="IPR050951">
    <property type="entry name" value="Retrovirus_Pol_polyprotein"/>
</dbReference>
<keyword evidence="1" id="KW-0511">Multifunctional enzyme</keyword>
<evidence type="ECO:0000256" key="1">
    <source>
        <dbReference type="ARBA" id="ARBA00023268"/>
    </source>
</evidence>
<keyword evidence="2" id="KW-0732">Signal</keyword>
<dbReference type="GO" id="GO:0003824">
    <property type="term" value="F:catalytic activity"/>
    <property type="evidence" value="ECO:0007669"/>
    <property type="project" value="UniProtKB-KW"/>
</dbReference>
<name>A0AAV4BFY2_9GAST</name>
<evidence type="ECO:0000313" key="5">
    <source>
        <dbReference type="Proteomes" id="UP000735302"/>
    </source>
</evidence>
<accession>A0AAV4BFY2</accession>
<dbReference type="InterPro" id="IPR036397">
    <property type="entry name" value="RNaseH_sf"/>
</dbReference>
<evidence type="ECO:0000256" key="2">
    <source>
        <dbReference type="SAM" id="SignalP"/>
    </source>
</evidence>
<feature type="domain" description="Reverse transcriptase/retrotransposon-derived protein RNase H-like" evidence="3">
    <location>
        <begin position="144"/>
        <end position="194"/>
    </location>
</feature>
<comment type="caution">
    <text evidence="4">The sequence shown here is derived from an EMBL/GenBank/DDBJ whole genome shotgun (WGS) entry which is preliminary data.</text>
</comment>
<dbReference type="Proteomes" id="UP000735302">
    <property type="component" value="Unassembled WGS sequence"/>
</dbReference>
<dbReference type="Gene3D" id="3.30.420.10">
    <property type="entry name" value="Ribonuclease H-like superfamily/Ribonuclease H"/>
    <property type="match status" value="1"/>
</dbReference>
<dbReference type="InterPro" id="IPR012337">
    <property type="entry name" value="RNaseH-like_sf"/>
</dbReference>
<keyword evidence="5" id="KW-1185">Reference proteome</keyword>
<dbReference type="PANTHER" id="PTHR37984">
    <property type="entry name" value="PROTEIN CBG26694"/>
    <property type="match status" value="1"/>
</dbReference>
<dbReference type="AlphaFoldDB" id="A0AAV4BFY2"/>
<dbReference type="GO" id="GO:0006259">
    <property type="term" value="P:DNA metabolic process"/>
    <property type="evidence" value="ECO:0007669"/>
    <property type="project" value="UniProtKB-ARBA"/>
</dbReference>
<organism evidence="4 5">
    <name type="scientific">Plakobranchus ocellatus</name>
    <dbReference type="NCBI Taxonomy" id="259542"/>
    <lineage>
        <taxon>Eukaryota</taxon>
        <taxon>Metazoa</taxon>
        <taxon>Spiralia</taxon>
        <taxon>Lophotrochozoa</taxon>
        <taxon>Mollusca</taxon>
        <taxon>Gastropoda</taxon>
        <taxon>Heterobranchia</taxon>
        <taxon>Euthyneura</taxon>
        <taxon>Panpulmonata</taxon>
        <taxon>Sacoglossa</taxon>
        <taxon>Placobranchoidea</taxon>
        <taxon>Plakobranchidae</taxon>
        <taxon>Plakobranchus</taxon>
    </lineage>
</organism>
<proteinExistence type="predicted"/>
<gene>
    <name evidence="4" type="ORF">PoB_004456800</name>
</gene>
<dbReference type="Pfam" id="PF17919">
    <property type="entry name" value="RT_RNaseH_2"/>
    <property type="match status" value="1"/>
</dbReference>
<dbReference type="InterPro" id="IPR043502">
    <property type="entry name" value="DNA/RNA_pol_sf"/>
</dbReference>